<feature type="transmembrane region" description="Helical" evidence="2">
    <location>
        <begin position="340"/>
        <end position="364"/>
    </location>
</feature>
<dbReference type="InterPro" id="IPR050327">
    <property type="entry name" value="Proton-linked_MCT"/>
</dbReference>
<dbReference type="SUPFAM" id="SSF103473">
    <property type="entry name" value="MFS general substrate transporter"/>
    <property type="match status" value="1"/>
</dbReference>
<dbReference type="PANTHER" id="PTHR11360">
    <property type="entry name" value="MONOCARBOXYLATE TRANSPORTER"/>
    <property type="match status" value="1"/>
</dbReference>
<dbReference type="PANTHER" id="PTHR11360:SF251">
    <property type="entry name" value="MAJOR FACILITATOR SUPERFAMILY (MFS) PROFILE DOMAIN-CONTAINING PROTEIN"/>
    <property type="match status" value="1"/>
</dbReference>
<accession>A0A3M6URD6</accession>
<dbReference type="EMBL" id="RCHS01000906">
    <property type="protein sequence ID" value="RMX56124.1"/>
    <property type="molecule type" value="Genomic_DNA"/>
</dbReference>
<feature type="transmembrane region" description="Helical" evidence="2">
    <location>
        <begin position="28"/>
        <end position="57"/>
    </location>
</feature>
<organism evidence="4 5">
    <name type="scientific">Pocillopora damicornis</name>
    <name type="common">Cauliflower coral</name>
    <name type="synonym">Millepora damicornis</name>
    <dbReference type="NCBI Taxonomy" id="46731"/>
    <lineage>
        <taxon>Eukaryota</taxon>
        <taxon>Metazoa</taxon>
        <taxon>Cnidaria</taxon>
        <taxon>Anthozoa</taxon>
        <taxon>Hexacorallia</taxon>
        <taxon>Scleractinia</taxon>
        <taxon>Astrocoeniina</taxon>
        <taxon>Pocilloporidae</taxon>
        <taxon>Pocillopora</taxon>
    </lineage>
</organism>
<feature type="domain" description="Major facilitator superfamily (MFS) profile" evidence="3">
    <location>
        <begin position="29"/>
        <end position="433"/>
    </location>
</feature>
<dbReference type="CDD" id="cd17352">
    <property type="entry name" value="MFS_MCT_SLC16"/>
    <property type="match status" value="1"/>
</dbReference>
<protein>
    <recommendedName>
        <fullName evidence="3">Major facilitator superfamily (MFS) profile domain-containing protein</fullName>
    </recommendedName>
</protein>
<dbReference type="Gene3D" id="1.20.1250.20">
    <property type="entry name" value="MFS general substrate transporter like domains"/>
    <property type="match status" value="2"/>
</dbReference>
<dbReference type="GO" id="GO:0016020">
    <property type="term" value="C:membrane"/>
    <property type="evidence" value="ECO:0007669"/>
    <property type="project" value="UniProtKB-SubCell"/>
</dbReference>
<feature type="transmembrane region" description="Helical" evidence="2">
    <location>
        <begin position="97"/>
        <end position="116"/>
    </location>
</feature>
<dbReference type="Pfam" id="PF07690">
    <property type="entry name" value="MFS_1"/>
    <property type="match status" value="1"/>
</dbReference>
<evidence type="ECO:0000313" key="5">
    <source>
        <dbReference type="Proteomes" id="UP000275408"/>
    </source>
</evidence>
<name>A0A3M6URD6_POCDA</name>
<dbReference type="PROSITE" id="PS50850">
    <property type="entry name" value="MFS"/>
    <property type="match status" value="1"/>
</dbReference>
<reference evidence="4 5" key="1">
    <citation type="journal article" date="2018" name="Sci. Rep.">
        <title>Comparative analysis of the Pocillopora damicornis genome highlights role of immune system in coral evolution.</title>
        <authorList>
            <person name="Cunning R."/>
            <person name="Bay R.A."/>
            <person name="Gillette P."/>
            <person name="Baker A.C."/>
            <person name="Traylor-Knowles N."/>
        </authorList>
    </citation>
    <scope>NUCLEOTIDE SEQUENCE [LARGE SCALE GENOMIC DNA]</scope>
    <source>
        <strain evidence="4">RSMAS</strain>
        <tissue evidence="4">Whole animal</tissue>
    </source>
</reference>
<feature type="transmembrane region" description="Helical" evidence="2">
    <location>
        <begin position="155"/>
        <end position="175"/>
    </location>
</feature>
<evidence type="ECO:0000259" key="3">
    <source>
        <dbReference type="PROSITE" id="PS50850"/>
    </source>
</evidence>
<sequence length="461" mass="50551">MHEPNKSAVSLLTEENRGMCRKETDSPWSWLVCFCATVMIALMFGISLNFGVLFPVLMDYFQESREKTAWVGSVGIALIFVLGPLTSMLVNRLGYRLTAILGGLLGSTGLLISSFASSIYVIYGTYSVLFGFGGSCIFVSSYVVTSQYFERNRSIATGILASGTGLGVLGMAPVLQGLLDSFDWRKTYRLTAAIYSAVCVLGLTFSPVLVNKEKSATEKENEVLEDLNEEKGNKIGKSNKWIDFSVFKEKVFVVLTLSMSVAFIGHHIPRLHLVRFSEDLHVSADAASRLFIYIGITTFLGRLLSGILCNIPAVNPVYVFMVGLALDGSSVVLLTQAKDYGYLIAFSLLYGLADGFEIGTFNICMMNNYLEPRKRASAFGLSAIFYGTMTAAGPPLAGFMTDHLHTYVPSFIMAAVVEFTAAALPLILVCGKKQVKYGLNEHSEREDRGEHLRPVVWETTL</sequence>
<evidence type="ECO:0000313" key="4">
    <source>
        <dbReference type="EMBL" id="RMX56124.1"/>
    </source>
</evidence>
<keyword evidence="2" id="KW-0472">Membrane</keyword>
<dbReference type="AlphaFoldDB" id="A0A3M6URD6"/>
<evidence type="ECO:0000256" key="2">
    <source>
        <dbReference type="SAM" id="Phobius"/>
    </source>
</evidence>
<evidence type="ECO:0000256" key="1">
    <source>
        <dbReference type="ARBA" id="ARBA00004141"/>
    </source>
</evidence>
<dbReference type="GO" id="GO:0022857">
    <property type="term" value="F:transmembrane transporter activity"/>
    <property type="evidence" value="ECO:0007669"/>
    <property type="project" value="InterPro"/>
</dbReference>
<dbReference type="InterPro" id="IPR036259">
    <property type="entry name" value="MFS_trans_sf"/>
</dbReference>
<dbReference type="Proteomes" id="UP000275408">
    <property type="component" value="Unassembled WGS sequence"/>
</dbReference>
<comment type="caution">
    <text evidence="4">The sequence shown here is derived from an EMBL/GenBank/DDBJ whole genome shotgun (WGS) entry which is preliminary data.</text>
</comment>
<dbReference type="InterPro" id="IPR020846">
    <property type="entry name" value="MFS_dom"/>
</dbReference>
<keyword evidence="2" id="KW-1133">Transmembrane helix</keyword>
<gene>
    <name evidence="4" type="ORF">pdam_00021637</name>
</gene>
<feature type="transmembrane region" description="Helical" evidence="2">
    <location>
        <begin position="376"/>
        <end position="396"/>
    </location>
</feature>
<feature type="transmembrane region" description="Helical" evidence="2">
    <location>
        <begin position="187"/>
        <end position="210"/>
    </location>
</feature>
<proteinExistence type="predicted"/>
<feature type="transmembrane region" description="Helical" evidence="2">
    <location>
        <begin position="69"/>
        <end position="90"/>
    </location>
</feature>
<keyword evidence="5" id="KW-1185">Reference proteome</keyword>
<keyword evidence="2" id="KW-0812">Transmembrane</keyword>
<comment type="subcellular location">
    <subcellularLocation>
        <location evidence="1">Membrane</location>
        <topology evidence="1">Multi-pass membrane protein</topology>
    </subcellularLocation>
</comment>
<feature type="transmembrane region" description="Helical" evidence="2">
    <location>
        <begin position="408"/>
        <end position="430"/>
    </location>
</feature>
<dbReference type="OrthoDB" id="5972278at2759"/>
<dbReference type="InterPro" id="IPR011701">
    <property type="entry name" value="MFS"/>
</dbReference>
<feature type="transmembrane region" description="Helical" evidence="2">
    <location>
        <begin position="122"/>
        <end position="143"/>
    </location>
</feature>